<keyword evidence="2" id="KW-0575">Peroxidase</keyword>
<keyword evidence="6" id="KW-0408">Iron</keyword>
<keyword evidence="8" id="KW-0732">Signal</keyword>
<evidence type="ECO:0000256" key="4">
    <source>
        <dbReference type="ARBA" id="ARBA00022723"/>
    </source>
</evidence>
<evidence type="ECO:0000256" key="3">
    <source>
        <dbReference type="ARBA" id="ARBA00022617"/>
    </source>
</evidence>
<proteinExistence type="inferred from homology"/>
<feature type="chain" id="PRO_5005835128" evidence="8">
    <location>
        <begin position="21"/>
        <end position="477"/>
    </location>
</feature>
<feature type="domain" description="Heme haloperoxidase family profile" evidence="9">
    <location>
        <begin position="80"/>
        <end position="334"/>
    </location>
</feature>
<dbReference type="GO" id="GO:0004601">
    <property type="term" value="F:peroxidase activity"/>
    <property type="evidence" value="ECO:0007669"/>
    <property type="project" value="UniProtKB-KW"/>
</dbReference>
<dbReference type="Proteomes" id="UP000037904">
    <property type="component" value="Unassembled WGS sequence"/>
</dbReference>
<dbReference type="SUPFAM" id="SSF47571">
    <property type="entry name" value="Cloroperoxidase"/>
    <property type="match status" value="1"/>
</dbReference>
<dbReference type="EMBL" id="JXCE01001136">
    <property type="protein sequence ID" value="KPA35428.1"/>
    <property type="molecule type" value="Genomic_DNA"/>
</dbReference>
<evidence type="ECO:0000313" key="11">
    <source>
        <dbReference type="Proteomes" id="UP000037904"/>
    </source>
</evidence>
<keyword evidence="3" id="KW-0349">Heme</keyword>
<dbReference type="InterPro" id="IPR036851">
    <property type="entry name" value="Chloroperoxidase-like_sf"/>
</dbReference>
<dbReference type="Pfam" id="PF01328">
    <property type="entry name" value="Peroxidase_2"/>
    <property type="match status" value="1"/>
</dbReference>
<evidence type="ECO:0000259" key="9">
    <source>
        <dbReference type="PROSITE" id="PS51405"/>
    </source>
</evidence>
<dbReference type="PROSITE" id="PS51405">
    <property type="entry name" value="HEME_HALOPEROXIDASE"/>
    <property type="match status" value="1"/>
</dbReference>
<sequence length="477" mass="52196">MKITLSVWLSVACLLPSTFAFPQLSPEQLEAYRQHAERAPEACPFAPEQEKRDAGECPFAKKEKRASKFDAKKQRISVSGQHAFRAPDFKAGDQRGPCPGLNALANHGYLPHNGVADMQTIIQATNEVYGMSLDLGGFLAVYGTVFDGNPLSTSPGYSIGGPSRFSQNILNGGGILGTPSGLSGSHNKYESDVSSTRGDLYMTGNNFHVVLSRFEEFWRAIKPNTPAPKQYTALAPFHYKQFQDSEKTNSHFFYSPFAGVLVSPAGYSFPPRMMANHSNEYPEGYLSREVFTSFFGVKGDKPGNFKVNQGWERIPENWYRRPVGDEFSIPDFLLDVLEHAAKYPRLLNIGGNTGKVNSFAGVDVGDLTGGVFNAAGLLKPGNLECFTMQIIMAAAPDFLGSQFTDVKKALTPLSDKLRQLLADKTCPKLQKYNHKLFAKYPGYTESYGSYAGVSKGSLKGVIETTKGILGGLWPTGK</sequence>
<name>A0A0M9ELC4_FUSLA</name>
<accession>A0A0M9ELC4</accession>
<evidence type="ECO:0000256" key="5">
    <source>
        <dbReference type="ARBA" id="ARBA00023002"/>
    </source>
</evidence>
<dbReference type="OrthoDB" id="407298at2759"/>
<evidence type="ECO:0000256" key="6">
    <source>
        <dbReference type="ARBA" id="ARBA00023004"/>
    </source>
</evidence>
<evidence type="ECO:0000256" key="1">
    <source>
        <dbReference type="ARBA" id="ARBA00001970"/>
    </source>
</evidence>
<feature type="signal peptide" evidence="8">
    <location>
        <begin position="1"/>
        <end position="20"/>
    </location>
</feature>
<keyword evidence="4" id="KW-0479">Metal-binding</keyword>
<reference evidence="10 11" key="1">
    <citation type="submission" date="2015-04" db="EMBL/GenBank/DDBJ databases">
        <title>The draft genome sequence of Fusarium langsethiae, a T-2/HT-2 mycotoxin producer.</title>
        <authorList>
            <person name="Lysoe E."/>
            <person name="Divon H.H."/>
            <person name="Terzi V."/>
            <person name="Orru L."/>
            <person name="Lamontanara A."/>
            <person name="Kolseth A.-K."/>
            <person name="Frandsen R.J."/>
            <person name="Nielsen K."/>
            <person name="Thrane U."/>
        </authorList>
    </citation>
    <scope>NUCLEOTIDE SEQUENCE [LARGE SCALE GENOMIC DNA]</scope>
    <source>
        <strain evidence="10 11">Fl201059</strain>
    </source>
</reference>
<comment type="cofactor">
    <cofactor evidence="1">
        <name>heme b</name>
        <dbReference type="ChEBI" id="CHEBI:60344"/>
    </cofactor>
</comment>
<dbReference type="PANTHER" id="PTHR33577:SF1">
    <property type="entry name" value="HEME HALOPEROXIDASE FAMILY PROFILE DOMAIN-CONTAINING PROTEIN"/>
    <property type="match status" value="1"/>
</dbReference>
<comment type="caution">
    <text evidence="10">The sequence shown here is derived from an EMBL/GenBank/DDBJ whole genome shotgun (WGS) entry which is preliminary data.</text>
</comment>
<organism evidence="10 11">
    <name type="scientific">Fusarium langsethiae</name>
    <dbReference type="NCBI Taxonomy" id="179993"/>
    <lineage>
        <taxon>Eukaryota</taxon>
        <taxon>Fungi</taxon>
        <taxon>Dikarya</taxon>
        <taxon>Ascomycota</taxon>
        <taxon>Pezizomycotina</taxon>
        <taxon>Sordariomycetes</taxon>
        <taxon>Hypocreomycetidae</taxon>
        <taxon>Hypocreales</taxon>
        <taxon>Nectriaceae</taxon>
        <taxon>Fusarium</taxon>
    </lineage>
</organism>
<evidence type="ECO:0000313" key="10">
    <source>
        <dbReference type="EMBL" id="KPA35428.1"/>
    </source>
</evidence>
<keyword evidence="5" id="KW-0560">Oxidoreductase</keyword>
<comment type="similarity">
    <text evidence="7">Belongs to the chloroperoxidase family.</text>
</comment>
<dbReference type="Gene3D" id="1.10.489.10">
    <property type="entry name" value="Chloroperoxidase-like"/>
    <property type="match status" value="1"/>
</dbReference>
<dbReference type="InterPro" id="IPR000028">
    <property type="entry name" value="Chloroperoxidase"/>
</dbReference>
<evidence type="ECO:0000256" key="7">
    <source>
        <dbReference type="ARBA" id="ARBA00025795"/>
    </source>
</evidence>
<evidence type="ECO:0000256" key="8">
    <source>
        <dbReference type="SAM" id="SignalP"/>
    </source>
</evidence>
<keyword evidence="11" id="KW-1185">Reference proteome</keyword>
<protein>
    <submittedName>
        <fullName evidence="10">Aromatic peroxygenase</fullName>
    </submittedName>
</protein>
<dbReference type="GO" id="GO:0046872">
    <property type="term" value="F:metal ion binding"/>
    <property type="evidence" value="ECO:0007669"/>
    <property type="project" value="UniProtKB-KW"/>
</dbReference>
<dbReference type="AlphaFoldDB" id="A0A0M9ELC4"/>
<evidence type="ECO:0000256" key="2">
    <source>
        <dbReference type="ARBA" id="ARBA00022559"/>
    </source>
</evidence>
<gene>
    <name evidence="10" type="ORF">FLAG1_11869</name>
</gene>
<dbReference type="PANTHER" id="PTHR33577">
    <property type="entry name" value="STERIGMATOCYSTIN BIOSYNTHESIS PEROXIDASE STCC-RELATED"/>
    <property type="match status" value="1"/>
</dbReference>